<dbReference type="Pfam" id="PF02595">
    <property type="entry name" value="Gly_kinase"/>
    <property type="match status" value="1"/>
</dbReference>
<evidence type="ECO:0000256" key="9">
    <source>
        <dbReference type="ARBA" id="ARBA00022723"/>
    </source>
</evidence>
<proteinExistence type="inferred from homology"/>
<dbReference type="Gene3D" id="3.90.1510.10">
    <property type="entry name" value="Glycerate kinase, domain 2"/>
    <property type="match status" value="1"/>
</dbReference>
<dbReference type="Gene3D" id="3.40.50.10350">
    <property type="entry name" value="Glycerate kinase, domain 1"/>
    <property type="match status" value="1"/>
</dbReference>
<comment type="similarity">
    <text evidence="3">Belongs to the glycerate kinase type-1 family.</text>
</comment>
<dbReference type="GO" id="GO:0008887">
    <property type="term" value="F:glycerate kinase activity"/>
    <property type="evidence" value="ECO:0007669"/>
    <property type="project" value="InterPro"/>
</dbReference>
<dbReference type="InterPro" id="IPR018193">
    <property type="entry name" value="Glyc_kinase_flavodox-like_fold"/>
</dbReference>
<dbReference type="FunFam" id="3.20.20.140:FF:000032">
    <property type="entry name" value="Allantoinase Dal1"/>
    <property type="match status" value="1"/>
</dbReference>
<dbReference type="SUPFAM" id="SSF110738">
    <property type="entry name" value="Glycerate kinase I"/>
    <property type="match status" value="1"/>
</dbReference>
<comment type="caution">
    <text evidence="15">The sequence shown here is derived from an EMBL/GenBank/DDBJ whole genome shotgun (WGS) entry which is preliminary data.</text>
</comment>
<comment type="cofactor">
    <cofactor evidence="1">
        <name>Zn(2+)</name>
        <dbReference type="ChEBI" id="CHEBI:29105"/>
    </cofactor>
</comment>
<dbReference type="InterPro" id="IPR036129">
    <property type="entry name" value="Glycerate_kinase_sf"/>
</dbReference>
<dbReference type="InterPro" id="IPR011059">
    <property type="entry name" value="Metal-dep_hydrolase_composite"/>
</dbReference>
<comment type="pathway">
    <text evidence="2">Nitrogen metabolism; (S)-allantoin degradation; allantoate from (S)-allantoin: step 1/1.</text>
</comment>
<dbReference type="GO" id="GO:0050897">
    <property type="term" value="F:cobalt ion binding"/>
    <property type="evidence" value="ECO:0007669"/>
    <property type="project" value="InterPro"/>
</dbReference>
<dbReference type="SUPFAM" id="SSF51338">
    <property type="entry name" value="Composite domain of metallo-dependent hydrolases"/>
    <property type="match status" value="1"/>
</dbReference>
<dbReference type="EMBL" id="JACCBH010000001">
    <property type="protein sequence ID" value="NYD54721.1"/>
    <property type="molecule type" value="Genomic_DNA"/>
</dbReference>
<evidence type="ECO:0000256" key="3">
    <source>
        <dbReference type="ARBA" id="ARBA00006284"/>
    </source>
</evidence>
<dbReference type="GO" id="GO:0004038">
    <property type="term" value="F:allantoinase activity"/>
    <property type="evidence" value="ECO:0007669"/>
    <property type="project" value="UniProtKB-EC"/>
</dbReference>
<evidence type="ECO:0000256" key="8">
    <source>
        <dbReference type="ARBA" id="ARBA00022679"/>
    </source>
</evidence>
<reference evidence="15 16" key="1">
    <citation type="submission" date="2020-07" db="EMBL/GenBank/DDBJ databases">
        <title>Sequencing the genomes of 1000 actinobacteria strains.</title>
        <authorList>
            <person name="Klenk H.-P."/>
        </authorList>
    </citation>
    <scope>NUCLEOTIDE SEQUENCE [LARGE SCALE GENOMIC DNA]</scope>
    <source>
        <strain evidence="15 16">DSM 22185</strain>
    </source>
</reference>
<dbReference type="Proteomes" id="UP000552045">
    <property type="component" value="Unassembled WGS sequence"/>
</dbReference>
<dbReference type="GO" id="GO:0000256">
    <property type="term" value="P:allantoin catabolic process"/>
    <property type="evidence" value="ECO:0007669"/>
    <property type="project" value="InterPro"/>
</dbReference>
<feature type="region of interest" description="Disordered" evidence="13">
    <location>
        <begin position="813"/>
        <end position="847"/>
    </location>
</feature>
<evidence type="ECO:0000313" key="16">
    <source>
        <dbReference type="Proteomes" id="UP000552045"/>
    </source>
</evidence>
<evidence type="ECO:0000256" key="4">
    <source>
        <dbReference type="ARBA" id="ARBA00010368"/>
    </source>
</evidence>
<dbReference type="GO" id="GO:0008270">
    <property type="term" value="F:zinc ion binding"/>
    <property type="evidence" value="ECO:0007669"/>
    <property type="project" value="InterPro"/>
</dbReference>
<keyword evidence="8" id="KW-0808">Transferase</keyword>
<keyword evidence="10" id="KW-0418">Kinase</keyword>
<evidence type="ECO:0000259" key="14">
    <source>
        <dbReference type="Pfam" id="PF01979"/>
    </source>
</evidence>
<keyword evidence="12" id="KW-0862">Zinc</keyword>
<dbReference type="PANTHER" id="PTHR43668:SF2">
    <property type="entry name" value="ALLANTOINASE"/>
    <property type="match status" value="1"/>
</dbReference>
<evidence type="ECO:0000256" key="2">
    <source>
        <dbReference type="ARBA" id="ARBA00004968"/>
    </source>
</evidence>
<comment type="similarity">
    <text evidence="4">Belongs to the metallo-dependent hydrolases superfamily. Allantoinase family.</text>
</comment>
<name>A0A7Y9EVS9_9MICO</name>
<dbReference type="NCBIfam" id="TIGR00045">
    <property type="entry name" value="glycerate kinase"/>
    <property type="match status" value="1"/>
</dbReference>
<dbReference type="AlphaFoldDB" id="A0A7Y9EVS9"/>
<dbReference type="GO" id="GO:0005737">
    <property type="term" value="C:cytoplasm"/>
    <property type="evidence" value="ECO:0007669"/>
    <property type="project" value="TreeGrafter"/>
</dbReference>
<dbReference type="GO" id="GO:0031388">
    <property type="term" value="P:organic acid phosphorylation"/>
    <property type="evidence" value="ECO:0007669"/>
    <property type="project" value="InterPro"/>
</dbReference>
<keyword evidence="11" id="KW-0378">Hydrolase</keyword>
<dbReference type="EC" id="3.5.2.5" evidence="6"/>
<evidence type="ECO:0000256" key="1">
    <source>
        <dbReference type="ARBA" id="ARBA00001947"/>
    </source>
</evidence>
<dbReference type="GO" id="GO:0006145">
    <property type="term" value="P:purine nucleobase catabolic process"/>
    <property type="evidence" value="ECO:0007669"/>
    <property type="project" value="TreeGrafter"/>
</dbReference>
<dbReference type="InterPro" id="IPR017593">
    <property type="entry name" value="Allantoinase"/>
</dbReference>
<evidence type="ECO:0000256" key="12">
    <source>
        <dbReference type="ARBA" id="ARBA00022833"/>
    </source>
</evidence>
<dbReference type="InterPro" id="IPR050138">
    <property type="entry name" value="DHOase/Allantoinase_Hydrolase"/>
</dbReference>
<dbReference type="PANTHER" id="PTHR43668">
    <property type="entry name" value="ALLANTOINASE"/>
    <property type="match status" value="1"/>
</dbReference>
<evidence type="ECO:0000256" key="6">
    <source>
        <dbReference type="ARBA" id="ARBA00012863"/>
    </source>
</evidence>
<organism evidence="15 16">
    <name type="scientific">Microbacterium pseudoresistens</name>
    <dbReference type="NCBI Taxonomy" id="640634"/>
    <lineage>
        <taxon>Bacteria</taxon>
        <taxon>Bacillati</taxon>
        <taxon>Actinomycetota</taxon>
        <taxon>Actinomycetes</taxon>
        <taxon>Micrococcales</taxon>
        <taxon>Microbacteriaceae</taxon>
        <taxon>Microbacterium</taxon>
    </lineage>
</organism>
<evidence type="ECO:0000256" key="13">
    <source>
        <dbReference type="SAM" id="MobiDB-lite"/>
    </source>
</evidence>
<keyword evidence="9" id="KW-0479">Metal-binding</keyword>
<dbReference type="NCBIfam" id="TIGR03178">
    <property type="entry name" value="allantoinase"/>
    <property type="match status" value="1"/>
</dbReference>
<feature type="domain" description="Amidohydrolase-related" evidence="14">
    <location>
        <begin position="430"/>
        <end position="772"/>
    </location>
</feature>
<dbReference type="InterPro" id="IPR006680">
    <property type="entry name" value="Amidohydro-rel"/>
</dbReference>
<evidence type="ECO:0000313" key="15">
    <source>
        <dbReference type="EMBL" id="NYD54721.1"/>
    </source>
</evidence>
<dbReference type="InterPro" id="IPR032466">
    <property type="entry name" value="Metal_Hydrolase"/>
</dbReference>
<accession>A0A7Y9EVS9</accession>
<evidence type="ECO:0000256" key="11">
    <source>
        <dbReference type="ARBA" id="ARBA00022801"/>
    </source>
</evidence>
<dbReference type="Pfam" id="PF01979">
    <property type="entry name" value="Amidohydro_1"/>
    <property type="match status" value="1"/>
</dbReference>
<comment type="subunit">
    <text evidence="5">Homotetramer.</text>
</comment>
<keyword evidence="7" id="KW-0659">Purine metabolism</keyword>
<evidence type="ECO:0000256" key="10">
    <source>
        <dbReference type="ARBA" id="ARBA00022777"/>
    </source>
</evidence>
<evidence type="ECO:0000256" key="5">
    <source>
        <dbReference type="ARBA" id="ARBA00011881"/>
    </source>
</evidence>
<keyword evidence="16" id="KW-1185">Reference proteome</keyword>
<dbReference type="InterPro" id="IPR004381">
    <property type="entry name" value="Glycerate_kinase"/>
</dbReference>
<protein>
    <recommendedName>
        <fullName evidence="6">allantoinase</fullName>
        <ecNumber evidence="6">3.5.2.5</ecNumber>
    </recommendedName>
</protein>
<dbReference type="InterPro" id="IPR018197">
    <property type="entry name" value="Glycerate_kinase_RE-like"/>
</dbReference>
<sequence>MRVLIAPDKFKGSLSAAEAAERIAEGIHRVDPSTQVVVLPVADGGEGTVEAALAAGFARHTAVVAGPGAVPVEASFALRGTDAVVEMAQASGLDLVAEDERDARAATSLGTGQLLRAALDAGARRIVLGVGGSASTDGGAGVLQGLGARLLDAAGVEIALGGGALADLDRIDLSELDPRVADVELILAADVDNPLRGENGAPAVFGPQKGASERDVATLDDALGRFVEVLDAVGDDLAIIPSIAAEMPGAGAAGGVGYAALLLGAVRRPGVDVVLELTGVAEALQGVDAVITGEGSLDGQSLGGKTPVGVARAAARAAIPTYAVCGRSTLSAEESEKAGFAGVRALADIEPDAKRSMAEAGPLLADISEALAAQIRPLGFDLVLRGRALIDGAITSVEIGVRQGRIARVAPAGADLEAPEIVDAAADELILPGLVDTHVHVNDPGRTEWEGFESATRAAAAGGVTTIVDMPLNSIPPTVTVEALEIKRATAEGNVFVDVGFWGGVIPGNLEDLSPLHEAGVYGFKCFLLPSGVDEFPEVSVDEMRDAMGVLAGLGSMIIVHAEDAHIIDESGKTALTGPAYADFLASRPRSAEDAAIAEVIAAAAETGARAHILHLSNGDSIDRIAAARAEGIDLSVETCPHYLTLSAEDIPSGATAFKCCPPIREDDNRGALWKGLEDGVIDYIVSDHSPSTPEMKYAGDGDFSIAWGGIASLQLGLPVVWTEARRRGIPLERVVALMSQAPADRVGLRDKGRIVQGAAADFAVFAPEETFTVDARVLSHRHPITPYDGRELTGVVRASYLAGERIDPQVPRGRLLRNDGGVTPRLRRPLRNRLTTPHGAEKEKTA</sequence>
<evidence type="ECO:0000256" key="7">
    <source>
        <dbReference type="ARBA" id="ARBA00022631"/>
    </source>
</evidence>
<gene>
    <name evidence="15" type="ORF">BKA02_001776</name>
</gene>
<dbReference type="Gene3D" id="3.20.20.140">
    <property type="entry name" value="Metal-dependent hydrolases"/>
    <property type="match status" value="1"/>
</dbReference>
<dbReference type="SUPFAM" id="SSF51556">
    <property type="entry name" value="Metallo-dependent hydrolases"/>
    <property type="match status" value="1"/>
</dbReference>